<feature type="domain" description="Outer membrane protein beta-barrel" evidence="2">
    <location>
        <begin position="20"/>
        <end position="212"/>
    </location>
</feature>
<reference evidence="4" key="1">
    <citation type="submission" date="2023-06" db="EMBL/GenBank/DDBJ databases">
        <authorList>
            <person name="Zeman M."/>
            <person name="Kubasova T."/>
            <person name="Jahodarova E."/>
            <person name="Nykrynova M."/>
            <person name="Rychlik I."/>
        </authorList>
    </citation>
    <scope>NUCLEOTIDE SEQUENCE</scope>
    <source>
        <strain evidence="4">ET15</strain>
        <strain evidence="3">ET37</strain>
    </source>
</reference>
<keyword evidence="1" id="KW-0732">Signal</keyword>
<dbReference type="AlphaFoldDB" id="A0AAW7JIV9"/>
<dbReference type="RefSeq" id="WP_289825592.1">
    <property type="nucleotide sequence ID" value="NZ_JAUEIE010000008.1"/>
</dbReference>
<evidence type="ECO:0000313" key="4">
    <source>
        <dbReference type="EMBL" id="MDN0025169.1"/>
    </source>
</evidence>
<evidence type="ECO:0000256" key="1">
    <source>
        <dbReference type="SAM" id="SignalP"/>
    </source>
</evidence>
<name>A0AAW7JIV9_9BACT</name>
<dbReference type="EMBL" id="JAUEIF010000004">
    <property type="protein sequence ID" value="MDN0025169.1"/>
    <property type="molecule type" value="Genomic_DNA"/>
</dbReference>
<evidence type="ECO:0000313" key="5">
    <source>
        <dbReference type="Proteomes" id="UP001167831"/>
    </source>
</evidence>
<dbReference type="Pfam" id="PF13568">
    <property type="entry name" value="OMP_b-brl_2"/>
    <property type="match status" value="1"/>
</dbReference>
<evidence type="ECO:0000313" key="6">
    <source>
        <dbReference type="Proteomes" id="UP001168478"/>
    </source>
</evidence>
<organism evidence="4 6">
    <name type="scientific">Leyella lascolaii</name>
    <dbReference type="NCBI Taxonomy" id="1776379"/>
    <lineage>
        <taxon>Bacteria</taxon>
        <taxon>Pseudomonadati</taxon>
        <taxon>Bacteroidota</taxon>
        <taxon>Bacteroidia</taxon>
        <taxon>Bacteroidales</taxon>
        <taxon>Prevotellaceae</taxon>
        <taxon>Leyella</taxon>
    </lineage>
</organism>
<keyword evidence="5" id="KW-1185">Reference proteome</keyword>
<dbReference type="EMBL" id="JAUEIE010000008">
    <property type="protein sequence ID" value="MDN0023094.1"/>
    <property type="molecule type" value="Genomic_DNA"/>
</dbReference>
<reference evidence="4" key="2">
    <citation type="submission" date="2023-08" db="EMBL/GenBank/DDBJ databases">
        <title>Identification and characterization of horizontal gene transfer across gut microbiota members of farm animals based on homology search.</title>
        <authorList>
            <person name="Schwarzerova J."/>
            <person name="Nykrynova M."/>
            <person name="Jureckova K."/>
            <person name="Cejkova D."/>
            <person name="Rychlik I."/>
        </authorList>
    </citation>
    <scope>NUCLEOTIDE SEQUENCE</scope>
    <source>
        <strain evidence="4">ET15</strain>
        <strain evidence="3">ET37</strain>
    </source>
</reference>
<dbReference type="InterPro" id="IPR025665">
    <property type="entry name" value="Beta-barrel_OMP_2"/>
</dbReference>
<accession>A0AAW7JIV9</accession>
<dbReference type="Proteomes" id="UP001168478">
    <property type="component" value="Unassembled WGS sequence"/>
</dbReference>
<protein>
    <submittedName>
        <fullName evidence="4">Porin family protein</fullName>
    </submittedName>
</protein>
<sequence length="234" mass="25978">MKKRIILFVAFVAAVSVAYAQNEVGRFSLIPRLGVSIANLTNNSVYVVGGGSFEDEELKSRSKAGLLAGFDVDYQATPQVSVSLGLMYSIQGNSYPDYQTAGSEDDTYSGYRDWSTDLHYLNVPLMFNVYVARGFALKAGLQPGFFISGKTKYEETSFVLNEDGSKEYGDVDKIKFDYPGNTFDFSIPVGASYEYMNVILDARYNFGLTNVYKPGVIKSRNQVITVTIGYRFNL</sequence>
<comment type="caution">
    <text evidence="4">The sequence shown here is derived from an EMBL/GenBank/DDBJ whole genome shotgun (WGS) entry which is preliminary data.</text>
</comment>
<evidence type="ECO:0000313" key="3">
    <source>
        <dbReference type="EMBL" id="MDN0023094.1"/>
    </source>
</evidence>
<evidence type="ECO:0000259" key="2">
    <source>
        <dbReference type="Pfam" id="PF13568"/>
    </source>
</evidence>
<gene>
    <name evidence="3" type="ORF">QVN81_08700</name>
    <name evidence="4" type="ORF">QVN84_06490</name>
</gene>
<proteinExistence type="predicted"/>
<feature type="chain" id="PRO_5043700938" evidence="1">
    <location>
        <begin position="21"/>
        <end position="234"/>
    </location>
</feature>
<dbReference type="Proteomes" id="UP001167831">
    <property type="component" value="Unassembled WGS sequence"/>
</dbReference>
<feature type="signal peptide" evidence="1">
    <location>
        <begin position="1"/>
        <end position="20"/>
    </location>
</feature>